<gene>
    <name evidence="3" type="ORF">OLEA9_A036265</name>
</gene>
<organism evidence="3 4">
    <name type="scientific">Olea europaea subsp. europaea</name>
    <dbReference type="NCBI Taxonomy" id="158383"/>
    <lineage>
        <taxon>Eukaryota</taxon>
        <taxon>Viridiplantae</taxon>
        <taxon>Streptophyta</taxon>
        <taxon>Embryophyta</taxon>
        <taxon>Tracheophyta</taxon>
        <taxon>Spermatophyta</taxon>
        <taxon>Magnoliopsida</taxon>
        <taxon>eudicotyledons</taxon>
        <taxon>Gunneridae</taxon>
        <taxon>Pentapetalae</taxon>
        <taxon>asterids</taxon>
        <taxon>lamiids</taxon>
        <taxon>Lamiales</taxon>
        <taxon>Oleaceae</taxon>
        <taxon>Oleeae</taxon>
        <taxon>Olea</taxon>
    </lineage>
</organism>
<evidence type="ECO:0000256" key="1">
    <source>
        <dbReference type="SAM" id="MobiDB-lite"/>
    </source>
</evidence>
<dbReference type="PANTHER" id="PTHR34800:SF1">
    <property type="entry name" value="TETRAPYRROLE-BINDING PROTEIN, CHLOROPLASTIC"/>
    <property type="match status" value="1"/>
</dbReference>
<dbReference type="Gramene" id="OE9A036265T1">
    <property type="protein sequence ID" value="OE9A036265C1"/>
    <property type="gene ID" value="OE9A036265"/>
</dbReference>
<name>A0A8S0V4D7_OLEEU</name>
<dbReference type="InterPro" id="IPR008629">
    <property type="entry name" value="GUN4-like"/>
</dbReference>
<dbReference type="Pfam" id="PF05419">
    <property type="entry name" value="GUN4"/>
    <property type="match status" value="1"/>
</dbReference>
<dbReference type="Gene3D" id="1.25.40.620">
    <property type="match status" value="1"/>
</dbReference>
<dbReference type="CDD" id="cd16383">
    <property type="entry name" value="GUN4"/>
    <property type="match status" value="1"/>
</dbReference>
<dbReference type="SUPFAM" id="SSF140869">
    <property type="entry name" value="GUN4-like"/>
    <property type="match status" value="1"/>
</dbReference>
<feature type="region of interest" description="Disordered" evidence="1">
    <location>
        <begin position="317"/>
        <end position="348"/>
    </location>
</feature>
<dbReference type="EMBL" id="CACTIH010009114">
    <property type="protein sequence ID" value="CAA3024689.1"/>
    <property type="molecule type" value="Genomic_DNA"/>
</dbReference>
<dbReference type="Gene3D" id="1.10.10.1770">
    <property type="entry name" value="Gun4-like"/>
    <property type="match status" value="1"/>
</dbReference>
<accession>A0A8S0V4D7</accession>
<dbReference type="AlphaFoldDB" id="A0A8S0V4D7"/>
<evidence type="ECO:0000313" key="4">
    <source>
        <dbReference type="Proteomes" id="UP000594638"/>
    </source>
</evidence>
<protein>
    <recommendedName>
        <fullName evidence="2">GUN4-like domain-containing protein</fullName>
    </recommendedName>
</protein>
<proteinExistence type="predicted"/>
<dbReference type="GO" id="GO:0009507">
    <property type="term" value="C:chloroplast"/>
    <property type="evidence" value="ECO:0007669"/>
    <property type="project" value="TreeGrafter"/>
</dbReference>
<sequence>MSTTQHILMTNSKCKEGWGPYGGYDREYPASPLCNQLHSCFIFFLITSSLHSSLISYPRNQPPTQPTPGHIFLFNTSCSTLFSPYDALLIILSLPLMATNTWNSVCHKTPLRRRHSIDCPPSTAASYSFFRKPTTTSTSTATASTASLSHTTTFAISSTTPTATPSANQTVSFDALQQHLSSKNFREADEETRRLLLVLAGEAAQKRGYVFFSEVQFIQKSDLKAIDQLWKQYSDNKFGYSVQKKIWEKMNRDFTKFFIKLGWMKKLESSEVEQYNYRSFPTEFIWEMDENTPEGHLPLTNALRGTQLLNSILTHPAFNGNEEEKGEEDEKEKGVSEGKGKENEGLKGLRNRVLKTDYSF</sequence>
<reference evidence="3 4" key="1">
    <citation type="submission" date="2019-12" db="EMBL/GenBank/DDBJ databases">
        <authorList>
            <person name="Alioto T."/>
            <person name="Alioto T."/>
            <person name="Gomez Garrido J."/>
        </authorList>
    </citation>
    <scope>NUCLEOTIDE SEQUENCE [LARGE SCALE GENOMIC DNA]</scope>
</reference>
<dbReference type="Proteomes" id="UP000594638">
    <property type="component" value="Unassembled WGS sequence"/>
</dbReference>
<keyword evidence="4" id="KW-1185">Reference proteome</keyword>
<dbReference type="GO" id="GO:0010019">
    <property type="term" value="P:chloroplast-nucleus signaling pathway"/>
    <property type="evidence" value="ECO:0007669"/>
    <property type="project" value="TreeGrafter"/>
</dbReference>
<feature type="domain" description="GUN4-like" evidence="2">
    <location>
        <begin position="168"/>
        <end position="316"/>
    </location>
</feature>
<evidence type="ECO:0000259" key="2">
    <source>
        <dbReference type="Pfam" id="PF05419"/>
    </source>
</evidence>
<dbReference type="GO" id="GO:0046906">
    <property type="term" value="F:tetrapyrrole binding"/>
    <property type="evidence" value="ECO:0007669"/>
    <property type="project" value="TreeGrafter"/>
</dbReference>
<dbReference type="PANTHER" id="PTHR34800">
    <property type="entry name" value="TETRAPYRROLE-BINDING PROTEIN, CHLOROPLASTIC"/>
    <property type="match status" value="1"/>
</dbReference>
<dbReference type="FunFam" id="1.10.10.1770:FF:000001">
    <property type="entry name" value="Tetrapyrrole-binding protein, chloroplastic"/>
    <property type="match status" value="1"/>
</dbReference>
<evidence type="ECO:0000313" key="3">
    <source>
        <dbReference type="EMBL" id="CAA3024689.1"/>
    </source>
</evidence>
<feature type="compositionally biased region" description="Basic and acidic residues" evidence="1">
    <location>
        <begin position="331"/>
        <end position="347"/>
    </location>
</feature>
<comment type="caution">
    <text evidence="3">The sequence shown here is derived from an EMBL/GenBank/DDBJ whole genome shotgun (WGS) entry which is preliminary data.</text>
</comment>
<dbReference type="OrthoDB" id="4835at2759"/>
<dbReference type="InterPro" id="IPR037215">
    <property type="entry name" value="GUN4-like_sf"/>
</dbReference>